<accession>A0A2I0JKD7</accession>
<comment type="caution">
    <text evidence="1">The sequence shown here is derived from an EMBL/GenBank/DDBJ whole genome shotgun (WGS) entry which is preliminary data.</text>
</comment>
<evidence type="ECO:0000313" key="1">
    <source>
        <dbReference type="EMBL" id="PKI56423.1"/>
    </source>
</evidence>
<gene>
    <name evidence="1" type="ORF">CRG98_023161</name>
</gene>
<reference evidence="1 2" key="1">
    <citation type="submission" date="2017-11" db="EMBL/GenBank/DDBJ databases">
        <title>De-novo sequencing of pomegranate (Punica granatum L.) genome.</title>
        <authorList>
            <person name="Akparov Z."/>
            <person name="Amiraslanov A."/>
            <person name="Hajiyeva S."/>
            <person name="Abbasov M."/>
            <person name="Kaur K."/>
            <person name="Hamwieh A."/>
            <person name="Solovyev V."/>
            <person name="Salamov A."/>
            <person name="Braich B."/>
            <person name="Kosarev P."/>
            <person name="Mahmoud A."/>
            <person name="Hajiyev E."/>
            <person name="Babayeva S."/>
            <person name="Izzatullayeva V."/>
            <person name="Mammadov A."/>
            <person name="Mammadov A."/>
            <person name="Sharifova S."/>
            <person name="Ojaghi J."/>
            <person name="Eynullazada K."/>
            <person name="Bayramov B."/>
            <person name="Abdulazimova A."/>
            <person name="Shahmuradov I."/>
        </authorList>
    </citation>
    <scope>NUCLEOTIDE SEQUENCE [LARGE SCALE GENOMIC DNA]</scope>
    <source>
        <strain evidence="2">cv. AG2017</strain>
        <tissue evidence="1">Leaf</tissue>
    </source>
</reference>
<name>A0A2I0JKD7_PUNGR</name>
<keyword evidence="2" id="KW-1185">Reference proteome</keyword>
<sequence>MGVIGKVENCRRPLSGVGGQQWQPLPLDFSRYRRTTLKSGDIRGWAHPPAAHSPTMVPTKSKLTGDYLEEWVAGGHVPNPQAHPISLKSGEIPGGGGLNPRISPWSPATIIGCRRLAVTEKLMDHTVYGCPCRGLPNSWSLLSSSPRMT</sequence>
<protein>
    <submittedName>
        <fullName evidence="1">Uncharacterized protein</fullName>
    </submittedName>
</protein>
<proteinExistence type="predicted"/>
<dbReference type="EMBL" id="PGOL01001598">
    <property type="protein sequence ID" value="PKI56423.1"/>
    <property type="molecule type" value="Genomic_DNA"/>
</dbReference>
<dbReference type="AlphaFoldDB" id="A0A2I0JKD7"/>
<evidence type="ECO:0000313" key="2">
    <source>
        <dbReference type="Proteomes" id="UP000233551"/>
    </source>
</evidence>
<organism evidence="1 2">
    <name type="scientific">Punica granatum</name>
    <name type="common">Pomegranate</name>
    <dbReference type="NCBI Taxonomy" id="22663"/>
    <lineage>
        <taxon>Eukaryota</taxon>
        <taxon>Viridiplantae</taxon>
        <taxon>Streptophyta</taxon>
        <taxon>Embryophyta</taxon>
        <taxon>Tracheophyta</taxon>
        <taxon>Spermatophyta</taxon>
        <taxon>Magnoliopsida</taxon>
        <taxon>eudicotyledons</taxon>
        <taxon>Gunneridae</taxon>
        <taxon>Pentapetalae</taxon>
        <taxon>rosids</taxon>
        <taxon>malvids</taxon>
        <taxon>Myrtales</taxon>
        <taxon>Lythraceae</taxon>
        <taxon>Punica</taxon>
    </lineage>
</organism>
<dbReference type="Proteomes" id="UP000233551">
    <property type="component" value="Unassembled WGS sequence"/>
</dbReference>